<organism evidence="2 3">
    <name type="scientific">Aliarcobacter skirrowii</name>
    <dbReference type="NCBI Taxonomy" id="28200"/>
    <lineage>
        <taxon>Bacteria</taxon>
        <taxon>Pseudomonadati</taxon>
        <taxon>Campylobacterota</taxon>
        <taxon>Epsilonproteobacteria</taxon>
        <taxon>Campylobacterales</taxon>
        <taxon>Arcobacteraceae</taxon>
        <taxon>Aliarcobacter</taxon>
    </lineage>
</organism>
<evidence type="ECO:0000313" key="3">
    <source>
        <dbReference type="Proteomes" id="UP001283691"/>
    </source>
</evidence>
<gene>
    <name evidence="2" type="ORF">Q6A80_05465</name>
</gene>
<dbReference type="SUPFAM" id="SSF52540">
    <property type="entry name" value="P-loop containing nucleoside triphosphate hydrolases"/>
    <property type="match status" value="1"/>
</dbReference>
<dbReference type="GO" id="GO:0016887">
    <property type="term" value="F:ATP hydrolysis activity"/>
    <property type="evidence" value="ECO:0007669"/>
    <property type="project" value="InterPro"/>
</dbReference>
<dbReference type="Pfam" id="PF07728">
    <property type="entry name" value="AAA_5"/>
    <property type="match status" value="1"/>
</dbReference>
<protein>
    <submittedName>
        <fullName evidence="2">AAA family ATPase</fullName>
    </submittedName>
</protein>
<accession>A0AAW9DAK3</accession>
<proteinExistence type="predicted"/>
<reference evidence="2" key="2">
    <citation type="submission" date="2023-07" db="EMBL/GenBank/DDBJ databases">
        <authorList>
            <person name="Zhang M."/>
            <person name="Zhou G."/>
        </authorList>
    </citation>
    <scope>NUCLEOTIDE SEQUENCE</scope>
    <source>
        <strain evidence="2">BJSY19SF1-2</strain>
    </source>
</reference>
<dbReference type="Gene3D" id="3.40.50.300">
    <property type="entry name" value="P-loop containing nucleotide triphosphate hydrolases"/>
    <property type="match status" value="1"/>
</dbReference>
<comment type="caution">
    <text evidence="2">The sequence shown here is derived from an EMBL/GenBank/DDBJ whole genome shotgun (WGS) entry which is preliminary data.</text>
</comment>
<feature type="domain" description="ATPase dynein-related AAA" evidence="1">
    <location>
        <begin position="38"/>
        <end position="157"/>
    </location>
</feature>
<name>A0AAW9DAK3_9BACT</name>
<dbReference type="EMBL" id="JAUQUR010000002">
    <property type="protein sequence ID" value="MDX4069172.1"/>
    <property type="molecule type" value="Genomic_DNA"/>
</dbReference>
<dbReference type="RefSeq" id="WP_319047926.1">
    <property type="nucleotide sequence ID" value="NZ_JAUQUR010000002.1"/>
</dbReference>
<dbReference type="Proteomes" id="UP001283691">
    <property type="component" value="Unassembled WGS sequence"/>
</dbReference>
<dbReference type="AlphaFoldDB" id="A0AAW9DAK3"/>
<dbReference type="GO" id="GO:0005524">
    <property type="term" value="F:ATP binding"/>
    <property type="evidence" value="ECO:0007669"/>
    <property type="project" value="InterPro"/>
</dbReference>
<dbReference type="InterPro" id="IPR027417">
    <property type="entry name" value="P-loop_NTPase"/>
</dbReference>
<dbReference type="InterPro" id="IPR011704">
    <property type="entry name" value="ATPase_dyneun-rel_AAA"/>
</dbReference>
<reference evidence="2" key="1">
    <citation type="journal article" date="2023" name="Front. Microbiol.">
        <title>Genomic diversity and taxonomic marker for Arcobacter species.</title>
        <authorList>
            <person name="Zhou G."/>
            <person name="Gu Y."/>
            <person name="Wang H."/>
            <person name="Chen X."/>
            <person name="Zhang X."/>
            <person name="Shao Z."/>
            <person name="Yan X."/>
            <person name="Zhang J."/>
            <person name="Zhang M."/>
        </authorList>
    </citation>
    <scope>NUCLEOTIDE SEQUENCE</scope>
    <source>
        <strain evidence="2">BJSY19SF1-2</strain>
    </source>
</reference>
<sequence>MIKITEEEFYNSFKDKGFKYDKDLLFNYYNALKSKPFVILTGISGSGKSKIAEIFAETLSPENKKLFELIPVKPNWRDSKSLFGYHNLIDDTYNITPLIKLFIKALFDKENPYFLILDEMNLAKTEHYFADYLSLIESRRLISQKNVTNVLPDNFAYPYKVTVSEAIILAALFINKPNEELKVEEYRNTIFAQKWFEQFSQSNNLTAQFRTELNQKEGKGRLAYRVFDSSGDDSYKLKKLEDIIDNKDRERVIKMKTLLEEILEKYNLNTKDRSKIIEQQNITLHNSSTCLSPQGDKCQDECMIKNCNKYTCQKIMNENSEISFIPPEIPIPLNVFTIGTVNVDETTYMFSPKVLDRANVIEFNNVDFKTVYDIEDSENLLSNIKIFVDDNFYFEAGKEIADLTISIATPDDVKNFKNFAPDEFKDVLKIFASLEKDNLHFGYRVMNEISLYINNIKDSTIHTDKYKVALDLQILQKILPKIHGTFEKIWFPLINILNVCLISKKVWPSITNENQLLHELSIINQSDIENLNLDSNTIKAIFKYPRSANKILSMLNDLNNHGYASYIK</sequence>
<evidence type="ECO:0000259" key="1">
    <source>
        <dbReference type="Pfam" id="PF07728"/>
    </source>
</evidence>
<evidence type="ECO:0000313" key="2">
    <source>
        <dbReference type="EMBL" id="MDX4069172.1"/>
    </source>
</evidence>